<protein>
    <submittedName>
        <fullName evidence="1">Uncharacterized protein</fullName>
    </submittedName>
</protein>
<gene>
    <name evidence="1" type="ORF">WG66_14696</name>
</gene>
<reference evidence="1 2" key="1">
    <citation type="submission" date="2015-12" db="EMBL/GenBank/DDBJ databases">
        <title>Draft genome sequence of Moniliophthora roreri, the causal agent of frosty pod rot of cacao.</title>
        <authorList>
            <person name="Aime M.C."/>
            <person name="Diaz-Valderrama J.R."/>
            <person name="Kijpornyongpan T."/>
            <person name="Phillips-Mora W."/>
        </authorList>
    </citation>
    <scope>NUCLEOTIDE SEQUENCE [LARGE SCALE GENOMIC DNA]</scope>
    <source>
        <strain evidence="1 2">MCA 2952</strain>
    </source>
</reference>
<proteinExistence type="predicted"/>
<sequence length="152" mass="17726">MDDHPEPVSNSEHNASLPYIAPVIRQLDALSQEELESALSNDILRSPQTIEDRALAAAFALLVLLQYRDQRIHHRRDSLNPWDRWSQERDAEKELCAIDKHLERVWERFLDTYCSPKDIEGVLWTAFPLEEDRKKPIRGMSLIISFSHLAHM</sequence>
<dbReference type="Proteomes" id="UP000054988">
    <property type="component" value="Unassembled WGS sequence"/>
</dbReference>
<evidence type="ECO:0000313" key="2">
    <source>
        <dbReference type="Proteomes" id="UP000054988"/>
    </source>
</evidence>
<comment type="caution">
    <text evidence="1">The sequence shown here is derived from an EMBL/GenBank/DDBJ whole genome shotgun (WGS) entry which is preliminary data.</text>
</comment>
<organism evidence="1 2">
    <name type="scientific">Moniliophthora roreri</name>
    <name type="common">Frosty pod rot fungus</name>
    <name type="synonym">Monilia roreri</name>
    <dbReference type="NCBI Taxonomy" id="221103"/>
    <lineage>
        <taxon>Eukaryota</taxon>
        <taxon>Fungi</taxon>
        <taxon>Dikarya</taxon>
        <taxon>Basidiomycota</taxon>
        <taxon>Agaricomycotina</taxon>
        <taxon>Agaricomycetes</taxon>
        <taxon>Agaricomycetidae</taxon>
        <taxon>Agaricales</taxon>
        <taxon>Marasmiineae</taxon>
        <taxon>Marasmiaceae</taxon>
        <taxon>Moniliophthora</taxon>
    </lineage>
</organism>
<dbReference type="EMBL" id="LATX01002206">
    <property type="protein sequence ID" value="KTB32708.1"/>
    <property type="molecule type" value="Genomic_DNA"/>
</dbReference>
<name>A0A0W0F8Z7_MONRR</name>
<evidence type="ECO:0000313" key="1">
    <source>
        <dbReference type="EMBL" id="KTB32708.1"/>
    </source>
</evidence>
<dbReference type="AlphaFoldDB" id="A0A0W0F8Z7"/>
<accession>A0A0W0F8Z7</accession>